<proteinExistence type="predicted"/>
<organism evidence="1">
    <name type="scientific">Anguilla anguilla</name>
    <name type="common">European freshwater eel</name>
    <name type="synonym">Muraena anguilla</name>
    <dbReference type="NCBI Taxonomy" id="7936"/>
    <lineage>
        <taxon>Eukaryota</taxon>
        <taxon>Metazoa</taxon>
        <taxon>Chordata</taxon>
        <taxon>Craniata</taxon>
        <taxon>Vertebrata</taxon>
        <taxon>Euteleostomi</taxon>
        <taxon>Actinopterygii</taxon>
        <taxon>Neopterygii</taxon>
        <taxon>Teleostei</taxon>
        <taxon>Anguilliformes</taxon>
        <taxon>Anguillidae</taxon>
        <taxon>Anguilla</taxon>
    </lineage>
</organism>
<dbReference type="EMBL" id="GBXM01103721">
    <property type="protein sequence ID" value="JAH04856.1"/>
    <property type="molecule type" value="Transcribed_RNA"/>
</dbReference>
<accession>A0A0E9PJQ6</accession>
<dbReference type="AlphaFoldDB" id="A0A0E9PJQ6"/>
<sequence length="54" mass="6311">MGHHRFIHSLKYGYMYWVRLSSEFERSFSFCEVIADSTSAPLPNSDTVTMYCLV</sequence>
<evidence type="ECO:0000313" key="1">
    <source>
        <dbReference type="EMBL" id="JAH04856.1"/>
    </source>
</evidence>
<reference evidence="1" key="2">
    <citation type="journal article" date="2015" name="Fish Shellfish Immunol.">
        <title>Early steps in the European eel (Anguilla anguilla)-Vibrio vulnificus interaction in the gills: Role of the RtxA13 toxin.</title>
        <authorList>
            <person name="Callol A."/>
            <person name="Pajuelo D."/>
            <person name="Ebbesson L."/>
            <person name="Teles M."/>
            <person name="MacKenzie S."/>
            <person name="Amaro C."/>
        </authorList>
    </citation>
    <scope>NUCLEOTIDE SEQUENCE</scope>
</reference>
<reference evidence="1" key="1">
    <citation type="submission" date="2014-11" db="EMBL/GenBank/DDBJ databases">
        <authorList>
            <person name="Amaro Gonzalez C."/>
        </authorList>
    </citation>
    <scope>NUCLEOTIDE SEQUENCE</scope>
</reference>
<name>A0A0E9PJQ6_ANGAN</name>
<protein>
    <submittedName>
        <fullName evidence="1">Uncharacterized protein</fullName>
    </submittedName>
</protein>